<evidence type="ECO:0000259" key="1">
    <source>
        <dbReference type="Pfam" id="PF13472"/>
    </source>
</evidence>
<dbReference type="SUPFAM" id="SSF52266">
    <property type="entry name" value="SGNH hydrolase"/>
    <property type="match status" value="1"/>
</dbReference>
<dbReference type="GO" id="GO:0016788">
    <property type="term" value="F:hydrolase activity, acting on ester bonds"/>
    <property type="evidence" value="ECO:0007669"/>
    <property type="project" value="UniProtKB-ARBA"/>
</dbReference>
<dbReference type="Proteomes" id="UP000644699">
    <property type="component" value="Unassembled WGS sequence"/>
</dbReference>
<sequence length="214" mass="23320">MTTVLCYGDSLTWGYDAETAGRHSHETRWPSVLAAGLGPEIEVIAEGLNGRTTIFDDPSTVADRNGARVLPTILGTHQPIDLVIFLLGTNDLKRHTGGGRAFEAGIGIERLVEIVQTFPYQRGYAVPKILIVSPPCFVATEDPEAQMLLGHAIEESQKLSYCYAFVAEEYGCDLFDAGEVCETTPRDGFHLDAENTKRLGEALVEPVRAILARS</sequence>
<proteinExistence type="predicted"/>
<gene>
    <name evidence="2" type="ORF">GCM10011390_04990</name>
</gene>
<feature type="domain" description="SGNH hydrolase-type esterase" evidence="1">
    <location>
        <begin position="6"/>
        <end position="191"/>
    </location>
</feature>
<dbReference type="EMBL" id="BMIQ01000001">
    <property type="protein sequence ID" value="GGD89220.1"/>
    <property type="molecule type" value="Genomic_DNA"/>
</dbReference>
<dbReference type="CDD" id="cd01839">
    <property type="entry name" value="SGNH_arylesterase_like"/>
    <property type="match status" value="1"/>
</dbReference>
<dbReference type="AlphaFoldDB" id="A0A916ZCT3"/>
<comment type="caution">
    <text evidence="2">The sequence shown here is derived from an EMBL/GenBank/DDBJ whole genome shotgun (WGS) entry which is preliminary data.</text>
</comment>
<name>A0A916ZCT3_9HYPH</name>
<organism evidence="2 3">
    <name type="scientific">Aureimonas endophytica</name>
    <dbReference type="NCBI Taxonomy" id="2027858"/>
    <lineage>
        <taxon>Bacteria</taxon>
        <taxon>Pseudomonadati</taxon>
        <taxon>Pseudomonadota</taxon>
        <taxon>Alphaproteobacteria</taxon>
        <taxon>Hyphomicrobiales</taxon>
        <taxon>Aurantimonadaceae</taxon>
        <taxon>Aureimonas</taxon>
    </lineage>
</organism>
<dbReference type="RefSeq" id="WP_188906629.1">
    <property type="nucleotide sequence ID" value="NZ_BMIQ01000001.1"/>
</dbReference>
<dbReference type="InterPro" id="IPR036514">
    <property type="entry name" value="SGNH_hydro_sf"/>
</dbReference>
<protein>
    <submittedName>
        <fullName evidence="2">Arylesterase</fullName>
    </submittedName>
</protein>
<reference evidence="2" key="2">
    <citation type="submission" date="2020-09" db="EMBL/GenBank/DDBJ databases">
        <authorList>
            <person name="Sun Q."/>
            <person name="Zhou Y."/>
        </authorList>
    </citation>
    <scope>NUCLEOTIDE SEQUENCE</scope>
    <source>
        <strain evidence="2">CGMCC 1.15367</strain>
    </source>
</reference>
<dbReference type="Gene3D" id="3.40.50.1110">
    <property type="entry name" value="SGNH hydrolase"/>
    <property type="match status" value="1"/>
</dbReference>
<dbReference type="InterPro" id="IPR013830">
    <property type="entry name" value="SGNH_hydro"/>
</dbReference>
<reference evidence="2" key="1">
    <citation type="journal article" date="2014" name="Int. J. Syst. Evol. Microbiol.">
        <title>Complete genome sequence of Corynebacterium casei LMG S-19264T (=DSM 44701T), isolated from a smear-ripened cheese.</title>
        <authorList>
            <consortium name="US DOE Joint Genome Institute (JGI-PGF)"/>
            <person name="Walter F."/>
            <person name="Albersmeier A."/>
            <person name="Kalinowski J."/>
            <person name="Ruckert C."/>
        </authorList>
    </citation>
    <scope>NUCLEOTIDE SEQUENCE</scope>
    <source>
        <strain evidence="2">CGMCC 1.15367</strain>
    </source>
</reference>
<evidence type="ECO:0000313" key="3">
    <source>
        <dbReference type="Proteomes" id="UP000644699"/>
    </source>
</evidence>
<evidence type="ECO:0000313" key="2">
    <source>
        <dbReference type="EMBL" id="GGD89220.1"/>
    </source>
</evidence>
<keyword evidence="3" id="KW-1185">Reference proteome</keyword>
<accession>A0A916ZCT3</accession>
<dbReference type="Pfam" id="PF13472">
    <property type="entry name" value="Lipase_GDSL_2"/>
    <property type="match status" value="1"/>
</dbReference>